<feature type="domain" description="Helicase-associated" evidence="1">
    <location>
        <begin position="308"/>
        <end position="367"/>
    </location>
</feature>
<dbReference type="PANTHER" id="PTHR33418:SF1">
    <property type="entry name" value="HELICASE-ASSOCIATED DOMAIN-CONTAINING PROTEIN"/>
    <property type="match status" value="1"/>
</dbReference>
<organism evidence="2 3">
    <name type="scientific">Candidatus Obscuribacter phosphatis</name>
    <dbReference type="NCBI Taxonomy" id="1906157"/>
    <lineage>
        <taxon>Bacteria</taxon>
        <taxon>Bacillati</taxon>
        <taxon>Candidatus Melainabacteria</taxon>
        <taxon>Candidatus Obscuribacterales</taxon>
        <taxon>Candidatus Obscuribacteraceae</taxon>
        <taxon>Candidatus Obscuribacter</taxon>
    </lineage>
</organism>
<dbReference type="InterPro" id="IPR005114">
    <property type="entry name" value="Helicase_assoc"/>
</dbReference>
<dbReference type="PANTHER" id="PTHR33418">
    <property type="entry name" value="HELICASE-ASSOCIATED"/>
    <property type="match status" value="1"/>
</dbReference>
<comment type="caution">
    <text evidence="2">The sequence shown here is derived from an EMBL/GenBank/DDBJ whole genome shotgun (WGS) entry which is preliminary data.</text>
</comment>
<dbReference type="EMBL" id="JAFLCK010000038">
    <property type="protein sequence ID" value="MBN8662409.1"/>
    <property type="molecule type" value="Genomic_DNA"/>
</dbReference>
<proteinExistence type="predicted"/>
<evidence type="ECO:0000313" key="2">
    <source>
        <dbReference type="EMBL" id="MBN8662409.1"/>
    </source>
</evidence>
<evidence type="ECO:0000313" key="3">
    <source>
        <dbReference type="Proteomes" id="UP000664277"/>
    </source>
</evidence>
<evidence type="ECO:0000259" key="1">
    <source>
        <dbReference type="Pfam" id="PF03457"/>
    </source>
</evidence>
<dbReference type="AlphaFoldDB" id="A0A8J7TN43"/>
<dbReference type="Proteomes" id="UP000664277">
    <property type="component" value="Unassembled WGS sequence"/>
</dbReference>
<dbReference type="Gene3D" id="6.10.140.530">
    <property type="match status" value="3"/>
</dbReference>
<feature type="domain" description="Helicase-associated" evidence="1">
    <location>
        <begin position="373"/>
        <end position="434"/>
    </location>
</feature>
<reference evidence="2" key="1">
    <citation type="submission" date="2021-02" db="EMBL/GenBank/DDBJ databases">
        <title>Genome-Resolved Metagenomics of a Microbial Community Performing Photosynthetic Biological Nutrient Removal.</title>
        <authorList>
            <person name="Mcdaniel E.A."/>
        </authorList>
    </citation>
    <scope>NUCLEOTIDE SEQUENCE</scope>
    <source>
        <strain evidence="2">UWPOB_OBS1</strain>
    </source>
</reference>
<feature type="domain" description="Helicase-associated" evidence="1">
    <location>
        <begin position="240"/>
        <end position="300"/>
    </location>
</feature>
<dbReference type="Pfam" id="PF03457">
    <property type="entry name" value="HA"/>
    <property type="match status" value="3"/>
</dbReference>
<protein>
    <submittedName>
        <fullName evidence="2">Helicase associated domain protein</fullName>
    </submittedName>
</protein>
<sequence length="445" mass="51555">MITGEIRATYVEKTAVAMPQSDPHEALCLVGQLTEQLQEFEKLYRNVPESMAGGAIEHFRGLIAIFDERHNRLSGLALAEINRIQIELIENSSAGRSLRQRLECYLDQSNHTHAKSLTALINDVLCGSDVGLADFMKAGFDSDEQLLYLITAFLVCQRKEAELTDRLAVLERDVHESKDARLQARLLLAKSLENLGYVRDAHSLVDEWQKLFSVGQVLPSGAGSVIGLKSRTEVILDRQSNFQAMLAELKTFREKFGHCDVPRRYKENQRLAVWVANLRSRRKKGLLSRERVEELDRLGFLWESNRRLWQNYFDALAQFIKEHGHSFVPIDYEENPSLAKWVRNLRKDVRRQSVSERRIAALRAIGFDFEVREKVWYERFDQLRLFKERFGHCLVPNAWSENRTLSRWVSHQRQCYKNGQIEAERVAFLDSLGFVWTPPRGRPIK</sequence>
<name>A0A8J7TN43_9BACT</name>
<gene>
    <name evidence="2" type="ORF">J0M35_18715</name>
</gene>
<accession>A0A8J7TN43</accession>